<accession>A0A835BWJ6</accession>
<dbReference type="PROSITE" id="PS50011">
    <property type="entry name" value="PROTEIN_KINASE_DOM"/>
    <property type="match status" value="1"/>
</dbReference>
<evidence type="ECO:0000256" key="6">
    <source>
        <dbReference type="SAM" id="MobiDB-lite"/>
    </source>
</evidence>
<dbReference type="AlphaFoldDB" id="A0A835BWJ6"/>
<evidence type="ECO:0000256" key="1">
    <source>
        <dbReference type="ARBA" id="ARBA00022679"/>
    </source>
</evidence>
<feature type="region of interest" description="Disordered" evidence="6">
    <location>
        <begin position="209"/>
        <end position="258"/>
    </location>
</feature>
<dbReference type="SMART" id="SM00591">
    <property type="entry name" value="RWD"/>
    <property type="match status" value="1"/>
</dbReference>
<keyword evidence="3" id="KW-0418">Kinase</keyword>
<dbReference type="InterPro" id="IPR050339">
    <property type="entry name" value="CC_SR_Kinase"/>
</dbReference>
<feature type="compositionally biased region" description="Basic residues" evidence="6">
    <location>
        <begin position="1"/>
        <end position="17"/>
    </location>
</feature>
<dbReference type="PROSITE" id="PS50908">
    <property type="entry name" value="RWD"/>
    <property type="match status" value="1"/>
</dbReference>
<dbReference type="Gene3D" id="3.30.200.20">
    <property type="entry name" value="Phosphorylase Kinase, domain 1"/>
    <property type="match status" value="1"/>
</dbReference>
<dbReference type="InterPro" id="IPR016135">
    <property type="entry name" value="UBQ-conjugating_enzyme/RWD"/>
</dbReference>
<evidence type="ECO:0000256" key="3">
    <source>
        <dbReference type="ARBA" id="ARBA00022777"/>
    </source>
</evidence>
<dbReference type="Pfam" id="PF05773">
    <property type="entry name" value="RWD"/>
    <property type="match status" value="1"/>
</dbReference>
<dbReference type="GO" id="GO:0005829">
    <property type="term" value="C:cytosol"/>
    <property type="evidence" value="ECO:0007669"/>
    <property type="project" value="TreeGrafter"/>
</dbReference>
<evidence type="ECO:0000256" key="4">
    <source>
        <dbReference type="ARBA" id="ARBA00022840"/>
    </source>
</evidence>
<keyword evidence="2 5" id="KW-0547">Nucleotide-binding</keyword>
<comment type="caution">
    <text evidence="9">The sequence shown here is derived from an EMBL/GenBank/DDBJ whole genome shotgun (WGS) entry which is preliminary data.</text>
</comment>
<dbReference type="FunFam" id="1.10.510.10:FF:000539">
    <property type="entry name" value="eIF-2-alpha kinase GCN2"/>
    <property type="match status" value="1"/>
</dbReference>
<dbReference type="OrthoDB" id="341578at2759"/>
<sequence>MGHSSRKKKKRGAAGRKAAKDHAAQLEGDQAALDEELTALASILGEDFKVKSESPLTRFNIYIRPYSDGMGFEDLSVSAILDVICFPGYPHKCPKLRIIPEKNLSKADADQLLSLLVDQASIYSREGRVMIFNLFEAAQEFLSEIAPAHISGNTASCLGSSSTTDVDVKVSLDSDRHPGVSYIYTSFDLYSQLYDDTSWSRQAPDLIMDSGRKNTGSQVKSNFRSKRKTIIEKSHVSPDKVNNVKSPSGDKAEQQRATKHVVIQEAASNLHVVAEETENDSKTLSTSNGGNTSCTPERSSGSLPETEDCDLADKAWNEEDCDSDFSSSNDSSYVSDMLDDASRNKKRDLILVHLLRIACASKDSLSASLPAISSELCNIGVLSEWAKNLISDSPTVFGETFSHVFKQQMISSECSLFWRADNSSSRPNSRYLNDFEELRSLGQGGFGRVALCQNKLDGRQYAVKKIRLKDRSPQVNEKILREVATLSRLQHQHVVRYYQAWVETEYGHHNILNAGGSRTAESSIFSYDDISLSDASGGNKEESTYLYIQMEYCPRTLRQDFETYSSSFDVDHAWHLFRQIVEGLAHVHSQGIIHRDLTPSNIFFDVRNDIKLGDFGLAKFLKLEQLDHDQYFPTEAMGVSMDGTGQVGTYFYTAPEVEQKWPQINEKVDMYSLGVIFFELWHPFATAMERHLVLSDLKQKGDLPKSWAAQFPGQLNLLRRLLSPSPSDRPSAVEVLQSELPPRMEDEWLNDVLRMIQTSSFKRYEISWVHRRAVGHSTPFRFLQVSALNRRDCHLNTSSF</sequence>
<evidence type="ECO:0000313" key="9">
    <source>
        <dbReference type="EMBL" id="KAF8715180.1"/>
    </source>
</evidence>
<feature type="compositionally biased region" description="Basic and acidic residues" evidence="6">
    <location>
        <begin position="229"/>
        <end position="238"/>
    </location>
</feature>
<feature type="compositionally biased region" description="Polar residues" evidence="6">
    <location>
        <begin position="282"/>
        <end position="303"/>
    </location>
</feature>
<organism evidence="9 10">
    <name type="scientific">Digitaria exilis</name>
    <dbReference type="NCBI Taxonomy" id="1010633"/>
    <lineage>
        <taxon>Eukaryota</taxon>
        <taxon>Viridiplantae</taxon>
        <taxon>Streptophyta</taxon>
        <taxon>Embryophyta</taxon>
        <taxon>Tracheophyta</taxon>
        <taxon>Spermatophyta</taxon>
        <taxon>Magnoliopsida</taxon>
        <taxon>Liliopsida</taxon>
        <taxon>Poales</taxon>
        <taxon>Poaceae</taxon>
        <taxon>PACMAD clade</taxon>
        <taxon>Panicoideae</taxon>
        <taxon>Panicodae</taxon>
        <taxon>Paniceae</taxon>
        <taxon>Anthephorinae</taxon>
        <taxon>Digitaria</taxon>
    </lineage>
</organism>
<feature type="binding site" evidence="5">
    <location>
        <position position="465"/>
    </location>
    <ligand>
        <name>ATP</name>
        <dbReference type="ChEBI" id="CHEBI:30616"/>
    </ligand>
</feature>
<dbReference type="Pfam" id="PF00069">
    <property type="entry name" value="Pkinase"/>
    <property type="match status" value="1"/>
</dbReference>
<keyword evidence="1" id="KW-0808">Transferase</keyword>
<evidence type="ECO:0000256" key="5">
    <source>
        <dbReference type="PROSITE-ProRule" id="PRU10141"/>
    </source>
</evidence>
<feature type="region of interest" description="Disordered" evidence="6">
    <location>
        <begin position="1"/>
        <end position="24"/>
    </location>
</feature>
<dbReference type="Gene3D" id="1.10.510.10">
    <property type="entry name" value="Transferase(Phosphotransferase) domain 1"/>
    <property type="match status" value="1"/>
</dbReference>
<feature type="region of interest" description="Disordered" evidence="6">
    <location>
        <begin position="275"/>
        <end position="307"/>
    </location>
</feature>
<evidence type="ECO:0000259" key="8">
    <source>
        <dbReference type="PROSITE" id="PS50908"/>
    </source>
</evidence>
<dbReference type="Proteomes" id="UP000636709">
    <property type="component" value="Unassembled WGS sequence"/>
</dbReference>
<evidence type="ECO:0000259" key="7">
    <source>
        <dbReference type="PROSITE" id="PS50011"/>
    </source>
</evidence>
<dbReference type="GO" id="GO:0005524">
    <property type="term" value="F:ATP binding"/>
    <property type="evidence" value="ECO:0007669"/>
    <property type="project" value="UniProtKB-UniRule"/>
</dbReference>
<proteinExistence type="predicted"/>
<name>A0A835BWJ6_9POAL</name>
<dbReference type="EMBL" id="JACEFO010001734">
    <property type="protein sequence ID" value="KAF8715180.1"/>
    <property type="molecule type" value="Genomic_DNA"/>
</dbReference>
<dbReference type="InterPro" id="IPR006575">
    <property type="entry name" value="RWD_dom"/>
</dbReference>
<keyword evidence="10" id="KW-1185">Reference proteome</keyword>
<feature type="domain" description="RWD" evidence="8">
    <location>
        <begin position="35"/>
        <end position="145"/>
    </location>
</feature>
<dbReference type="PROSITE" id="PS00107">
    <property type="entry name" value="PROTEIN_KINASE_ATP"/>
    <property type="match status" value="1"/>
</dbReference>
<protein>
    <submittedName>
        <fullName evidence="9">Uncharacterized protein</fullName>
    </submittedName>
</protein>
<evidence type="ECO:0000256" key="2">
    <source>
        <dbReference type="ARBA" id="ARBA00022741"/>
    </source>
</evidence>
<dbReference type="SUPFAM" id="SSF54495">
    <property type="entry name" value="UBC-like"/>
    <property type="match status" value="1"/>
</dbReference>
<dbReference type="InterPro" id="IPR011009">
    <property type="entry name" value="Kinase-like_dom_sf"/>
</dbReference>
<gene>
    <name evidence="9" type="ORF">HU200_027735</name>
</gene>
<dbReference type="PANTHER" id="PTHR11042">
    <property type="entry name" value="EUKARYOTIC TRANSLATION INITIATION FACTOR 2-ALPHA KINASE EIF2-ALPHA KINASE -RELATED"/>
    <property type="match status" value="1"/>
</dbReference>
<dbReference type="CDD" id="cd14046">
    <property type="entry name" value="STKc_EIF2AK4_GCN2_rpt2"/>
    <property type="match status" value="1"/>
</dbReference>
<dbReference type="InterPro" id="IPR000719">
    <property type="entry name" value="Prot_kinase_dom"/>
</dbReference>
<dbReference type="CDD" id="cd23818">
    <property type="entry name" value="RWD_RNF25"/>
    <property type="match status" value="1"/>
</dbReference>
<dbReference type="GO" id="GO:0009893">
    <property type="term" value="P:positive regulation of metabolic process"/>
    <property type="evidence" value="ECO:0007669"/>
    <property type="project" value="UniProtKB-ARBA"/>
</dbReference>
<feature type="domain" description="Protein kinase" evidence="7">
    <location>
        <begin position="435"/>
        <end position="749"/>
    </location>
</feature>
<dbReference type="InterPro" id="IPR017441">
    <property type="entry name" value="Protein_kinase_ATP_BS"/>
</dbReference>
<dbReference type="PROSITE" id="PS00109">
    <property type="entry name" value="PROTEIN_KINASE_TYR"/>
    <property type="match status" value="1"/>
</dbReference>
<dbReference type="PANTHER" id="PTHR11042:SF136">
    <property type="entry name" value="EIF-2-ALPHA KINASE GCN2"/>
    <property type="match status" value="1"/>
</dbReference>
<dbReference type="FunFam" id="3.10.110.10:FF:000050">
    <property type="entry name" value="eIF-2-alpha kinase GCN2"/>
    <property type="match status" value="1"/>
</dbReference>
<dbReference type="GO" id="GO:0005634">
    <property type="term" value="C:nucleus"/>
    <property type="evidence" value="ECO:0007669"/>
    <property type="project" value="TreeGrafter"/>
</dbReference>
<feature type="compositionally biased region" description="Polar residues" evidence="6">
    <location>
        <begin position="213"/>
        <end position="222"/>
    </location>
</feature>
<dbReference type="Gene3D" id="3.10.110.10">
    <property type="entry name" value="Ubiquitin Conjugating Enzyme"/>
    <property type="match status" value="1"/>
</dbReference>
<dbReference type="InterPro" id="IPR008266">
    <property type="entry name" value="Tyr_kinase_AS"/>
</dbReference>
<dbReference type="GO" id="GO:0004694">
    <property type="term" value="F:eukaryotic translation initiation factor 2alpha kinase activity"/>
    <property type="evidence" value="ECO:0007669"/>
    <property type="project" value="TreeGrafter"/>
</dbReference>
<dbReference type="FunFam" id="3.30.200.20:FF:000304">
    <property type="entry name" value="eIF-2-alpha kinase GCN2"/>
    <property type="match status" value="1"/>
</dbReference>
<keyword evidence="4 5" id="KW-0067">ATP-binding</keyword>
<reference evidence="9" key="1">
    <citation type="submission" date="2020-07" db="EMBL/GenBank/DDBJ databases">
        <title>Genome sequence and genetic diversity analysis of an under-domesticated orphan crop, white fonio (Digitaria exilis).</title>
        <authorList>
            <person name="Bennetzen J.L."/>
            <person name="Chen S."/>
            <person name="Ma X."/>
            <person name="Wang X."/>
            <person name="Yssel A.E.J."/>
            <person name="Chaluvadi S.R."/>
            <person name="Johnson M."/>
            <person name="Gangashetty P."/>
            <person name="Hamidou F."/>
            <person name="Sanogo M.D."/>
            <person name="Zwaenepoel A."/>
            <person name="Wallace J."/>
            <person name="Van De Peer Y."/>
            <person name="Van Deynze A."/>
        </authorList>
    </citation>
    <scope>NUCLEOTIDE SEQUENCE</scope>
    <source>
        <tissue evidence="9">Leaves</tissue>
    </source>
</reference>
<evidence type="ECO:0000313" key="10">
    <source>
        <dbReference type="Proteomes" id="UP000636709"/>
    </source>
</evidence>
<dbReference type="SUPFAM" id="SSF56112">
    <property type="entry name" value="Protein kinase-like (PK-like)"/>
    <property type="match status" value="1"/>
</dbReference>